<evidence type="ECO:0000313" key="1">
    <source>
        <dbReference type="EMBL" id="MDX2293516.1"/>
    </source>
</evidence>
<dbReference type="RefSeq" id="WP_319009911.1">
    <property type="nucleotide sequence ID" value="NZ_JAWJZF010000359.1"/>
</dbReference>
<reference evidence="1 2" key="1">
    <citation type="submission" date="2023-10" db="EMBL/GenBank/DDBJ databases">
        <authorList>
            <person name="Wang X.X."/>
        </authorList>
    </citation>
    <scope>NUCLEOTIDE SEQUENCE [LARGE SCALE GENOMIC DNA]</scope>
    <source>
        <strain evidence="1 2">NBRC 12816</strain>
    </source>
</reference>
<comment type="caution">
    <text evidence="1">The sequence shown here is derived from an EMBL/GenBank/DDBJ whole genome shotgun (WGS) entry which is preliminary data.</text>
</comment>
<organism evidence="1 2">
    <name type="scientific">Streptomyces roseolus</name>
    <dbReference type="NCBI Taxonomy" id="67358"/>
    <lineage>
        <taxon>Bacteria</taxon>
        <taxon>Bacillati</taxon>
        <taxon>Actinomycetota</taxon>
        <taxon>Actinomycetes</taxon>
        <taxon>Kitasatosporales</taxon>
        <taxon>Streptomycetaceae</taxon>
        <taxon>Streptomyces</taxon>
    </lineage>
</organism>
<name>A0ABU4K6Z1_9ACTN</name>
<dbReference type="Proteomes" id="UP001278571">
    <property type="component" value="Unassembled WGS sequence"/>
</dbReference>
<keyword evidence="2" id="KW-1185">Reference proteome</keyword>
<proteinExistence type="predicted"/>
<evidence type="ECO:0000313" key="2">
    <source>
        <dbReference type="Proteomes" id="UP001278571"/>
    </source>
</evidence>
<protein>
    <submittedName>
        <fullName evidence="1">Uncharacterized protein</fullName>
    </submittedName>
</protein>
<gene>
    <name evidence="1" type="ORF">R2363_15210</name>
</gene>
<sequence>MTTRTPEHPMSHELVHRVQIVLADAGFGPDSGITTQSDGVAVIVAWHPDRLIRPTIAAHADDPDVYAAAEIPGIRTALEQALTSVFLAAGLTPLSQPEGIRVTAPVG</sequence>
<dbReference type="EMBL" id="JAWJZF010000359">
    <property type="protein sequence ID" value="MDX2293516.1"/>
    <property type="molecule type" value="Genomic_DNA"/>
</dbReference>
<accession>A0ABU4K6Z1</accession>